<accession>A0A410PTQ6</accession>
<name>A0A410PTQ6_9FIRM</name>
<dbReference type="OrthoDB" id="581382at2"/>
<reference evidence="1 2" key="1">
    <citation type="submission" date="2019-01" db="EMBL/GenBank/DDBJ databases">
        <title>Draft genomes of a novel of Aminipila strains.</title>
        <authorList>
            <person name="Ma S."/>
        </authorList>
    </citation>
    <scope>NUCLEOTIDE SEQUENCE [LARGE SCALE GENOMIC DNA]</scope>
    <source>
        <strain evidence="2">JN-39</strain>
    </source>
</reference>
<protein>
    <submittedName>
        <fullName evidence="1">Transcriptional regulator</fullName>
    </submittedName>
</protein>
<dbReference type="AlphaFoldDB" id="A0A410PTQ6"/>
<dbReference type="Proteomes" id="UP000287601">
    <property type="component" value="Chromosome"/>
</dbReference>
<dbReference type="KEGG" id="amij:EQM06_03195"/>
<gene>
    <name evidence="1" type="ORF">EQM06_03195</name>
</gene>
<keyword evidence="2" id="KW-1185">Reference proteome</keyword>
<dbReference type="RefSeq" id="WP_128744965.1">
    <property type="nucleotide sequence ID" value="NZ_CP035281.1"/>
</dbReference>
<proteinExistence type="predicted"/>
<dbReference type="EMBL" id="CP035281">
    <property type="protein sequence ID" value="QAT42315.1"/>
    <property type="molecule type" value="Genomic_DNA"/>
</dbReference>
<sequence>MADRSFKEYIGSRFYDQFFNAIKSYVIQNRHNIELSSRTVSSADYAELSDFEIKSVGIDDRDGMGIAFDVLVEAEVYVKEHHRHRDVDEDTCFPWFILSCTADLSRNMDDLCIHRVDQYNQRNKQNKPLSDSLVPISYKIDLDKIATEFLRKHYPEALRTPMPVDPTVLADRLGLSVVTQELTEDFSVFGQIFFQDCDTEVFNSDTGEMEPAHFPAKTIVVDPKAFHLRNLGSVNNTIVHECVHWDQHRKAFELERLYNRDATQIKCLVIGGSKGSSDRTAADWMEWQANSLAPRIQMPIGSFKTKAAELVRKFQRELNAAHIVDVMEAVIDALATFFVVSRHAAKMRMVDAGYEEAIGAFTYIDGHYVKPHAFKKGSLQKDQTYCISADDAQIIAFSDMRLSAQSQKGSYIYVDSHMCLNDPKYVTRDENNTVQMTDYGRLHIDECCLVFKLKVKATNKYGEEFYKECVLFRDVDSGIVFQTTFAKEVSADVMGKADAILAREMEIQRVLQELPAQFGAALIYLMEWVEISEETLAEKALVSTKLVQRLRNNPAYPKNVDCVVAVCIGMNLPPELSNALINRSGFTLRLAQSEAHLMYNFFLNHLYMSSIHECNDMLVAKNLPVMTGTE</sequence>
<evidence type="ECO:0000313" key="1">
    <source>
        <dbReference type="EMBL" id="QAT42315.1"/>
    </source>
</evidence>
<organism evidence="1 2">
    <name type="scientific">Aminipila luticellarii</name>
    <dbReference type="NCBI Taxonomy" id="2507160"/>
    <lineage>
        <taxon>Bacteria</taxon>
        <taxon>Bacillati</taxon>
        <taxon>Bacillota</taxon>
        <taxon>Clostridia</taxon>
        <taxon>Peptostreptococcales</taxon>
        <taxon>Anaerovoracaceae</taxon>
        <taxon>Aminipila</taxon>
    </lineage>
</organism>
<evidence type="ECO:0000313" key="2">
    <source>
        <dbReference type="Proteomes" id="UP000287601"/>
    </source>
</evidence>